<evidence type="ECO:0000256" key="1">
    <source>
        <dbReference type="ARBA" id="ARBA00008416"/>
    </source>
</evidence>
<gene>
    <name evidence="6" type="ORF">F8O05_03890</name>
</gene>
<comment type="similarity">
    <text evidence="1 2">Belongs to the pirin family.</text>
</comment>
<dbReference type="RefSeq" id="WP_158051455.1">
    <property type="nucleotide sequence ID" value="NZ_WBKB01000002.1"/>
</dbReference>
<keyword evidence="7" id="KW-1185">Reference proteome</keyword>
<dbReference type="CDD" id="cd02247">
    <property type="entry name" value="cupin_pirin_C"/>
    <property type="match status" value="1"/>
</dbReference>
<feature type="compositionally biased region" description="Pro residues" evidence="3">
    <location>
        <begin position="323"/>
        <end position="333"/>
    </location>
</feature>
<dbReference type="InterPro" id="IPR008778">
    <property type="entry name" value="Pirin_C_dom"/>
</dbReference>
<feature type="domain" description="Pirin N-terminal" evidence="4">
    <location>
        <begin position="52"/>
        <end position="150"/>
    </location>
</feature>
<accession>A0A7J5BCP3</accession>
<feature type="compositionally biased region" description="Basic and acidic residues" evidence="3">
    <location>
        <begin position="340"/>
        <end position="352"/>
    </location>
</feature>
<reference evidence="6 7" key="1">
    <citation type="submission" date="2019-09" db="EMBL/GenBank/DDBJ databases">
        <title>Phylogeny of genus Pseudoclavibacter and closely related genus.</title>
        <authorList>
            <person name="Li Y."/>
        </authorList>
    </citation>
    <scope>NUCLEOTIDE SEQUENCE [LARGE SCALE GENOMIC DNA]</scope>
    <source>
        <strain evidence="6 7">KCTC 13959</strain>
    </source>
</reference>
<feature type="domain" description="Pirin C-terminal" evidence="5">
    <location>
        <begin position="203"/>
        <end position="300"/>
    </location>
</feature>
<dbReference type="EMBL" id="WBKB01000002">
    <property type="protein sequence ID" value="KAB1643951.1"/>
    <property type="molecule type" value="Genomic_DNA"/>
</dbReference>
<protein>
    <submittedName>
        <fullName evidence="6">Pirin family protein</fullName>
    </submittedName>
</protein>
<dbReference type="Proteomes" id="UP000433493">
    <property type="component" value="Unassembled WGS sequence"/>
</dbReference>
<dbReference type="Pfam" id="PF05726">
    <property type="entry name" value="Pirin_C"/>
    <property type="match status" value="1"/>
</dbReference>
<evidence type="ECO:0000259" key="4">
    <source>
        <dbReference type="Pfam" id="PF02678"/>
    </source>
</evidence>
<dbReference type="InterPro" id="IPR012093">
    <property type="entry name" value="Pirin"/>
</dbReference>
<sequence>MSNTERHPTEQVCESRSYTTAGLSSGVIETDSEVSFLEPRLVPLGGSRAMTVKRLLPQRARSLVGPWCFLDFYGPDDVSCTGGMAVPRHPHTGLATVSWLFEGAIDHIDSAENWATVTPGDAVFMNAGYGITHSEFSTEETTVLHGAQLWYAFPQEHRFVEPSLDKHRPEPVVGAGWSAKVFAGELLGVVSPLKTYAPLSGAELRLDPGTVLDIDVPVGHEHALLPVEGQLRLNGQDVPGDHLTVIETGTARLCLEAGEEPVLALLIGGEPLNESIVMWWNFVGRDHDEIVKYRSEYQNEMGFEAGDATASERGMRRFGSFPPRQPAPLPAPELPITRMKPREQPPRHPKND</sequence>
<evidence type="ECO:0000259" key="5">
    <source>
        <dbReference type="Pfam" id="PF05726"/>
    </source>
</evidence>
<dbReference type="InterPro" id="IPR014710">
    <property type="entry name" value="RmlC-like_jellyroll"/>
</dbReference>
<organism evidence="6 7">
    <name type="scientific">Gulosibacter chungangensis</name>
    <dbReference type="NCBI Taxonomy" id="979746"/>
    <lineage>
        <taxon>Bacteria</taxon>
        <taxon>Bacillati</taxon>
        <taxon>Actinomycetota</taxon>
        <taxon>Actinomycetes</taxon>
        <taxon>Micrococcales</taxon>
        <taxon>Microbacteriaceae</taxon>
        <taxon>Gulosibacter</taxon>
    </lineage>
</organism>
<dbReference type="AlphaFoldDB" id="A0A7J5BCP3"/>
<evidence type="ECO:0000313" key="6">
    <source>
        <dbReference type="EMBL" id="KAB1643951.1"/>
    </source>
</evidence>
<proteinExistence type="inferred from homology"/>
<dbReference type="InterPro" id="IPR011051">
    <property type="entry name" value="RmlC_Cupin_sf"/>
</dbReference>
<dbReference type="Pfam" id="PF02678">
    <property type="entry name" value="Pirin"/>
    <property type="match status" value="1"/>
</dbReference>
<comment type="caution">
    <text evidence="6">The sequence shown here is derived from an EMBL/GenBank/DDBJ whole genome shotgun (WGS) entry which is preliminary data.</text>
</comment>
<evidence type="ECO:0000256" key="2">
    <source>
        <dbReference type="RuleBase" id="RU003457"/>
    </source>
</evidence>
<dbReference type="InterPro" id="IPR003829">
    <property type="entry name" value="Pirin_N_dom"/>
</dbReference>
<evidence type="ECO:0000313" key="7">
    <source>
        <dbReference type="Proteomes" id="UP000433493"/>
    </source>
</evidence>
<dbReference type="Gene3D" id="2.60.120.10">
    <property type="entry name" value="Jelly Rolls"/>
    <property type="match status" value="2"/>
</dbReference>
<dbReference type="OrthoDB" id="9780903at2"/>
<dbReference type="PANTHER" id="PTHR13903">
    <property type="entry name" value="PIRIN-RELATED"/>
    <property type="match status" value="1"/>
</dbReference>
<name>A0A7J5BCP3_9MICO</name>
<dbReference type="PANTHER" id="PTHR13903:SF8">
    <property type="entry name" value="PIRIN"/>
    <property type="match status" value="1"/>
</dbReference>
<evidence type="ECO:0000256" key="3">
    <source>
        <dbReference type="SAM" id="MobiDB-lite"/>
    </source>
</evidence>
<dbReference type="SUPFAM" id="SSF51182">
    <property type="entry name" value="RmlC-like cupins"/>
    <property type="match status" value="1"/>
</dbReference>
<feature type="region of interest" description="Disordered" evidence="3">
    <location>
        <begin position="304"/>
        <end position="352"/>
    </location>
</feature>